<proteinExistence type="predicted"/>
<name>A0A1E3H8J9_9HYPH</name>
<organism evidence="1 2">
    <name type="scientific">Methylobrevis pamukkalensis</name>
    <dbReference type="NCBI Taxonomy" id="1439726"/>
    <lineage>
        <taxon>Bacteria</taxon>
        <taxon>Pseudomonadati</taxon>
        <taxon>Pseudomonadota</taxon>
        <taxon>Alphaproteobacteria</taxon>
        <taxon>Hyphomicrobiales</taxon>
        <taxon>Pleomorphomonadaceae</taxon>
        <taxon>Methylobrevis</taxon>
    </lineage>
</organism>
<dbReference type="EMBL" id="MCRJ01000001">
    <property type="protein sequence ID" value="ODN72650.1"/>
    <property type="molecule type" value="Genomic_DNA"/>
</dbReference>
<gene>
    <name evidence="1" type="ORF">A6302_00143</name>
</gene>
<dbReference type="Pfam" id="PF09898">
    <property type="entry name" value="DUF2125"/>
    <property type="match status" value="1"/>
</dbReference>
<accession>A0A1E3H8J9</accession>
<evidence type="ECO:0000313" key="2">
    <source>
        <dbReference type="Proteomes" id="UP000094622"/>
    </source>
</evidence>
<dbReference type="AlphaFoldDB" id="A0A1E3H8J9"/>
<evidence type="ECO:0000313" key="1">
    <source>
        <dbReference type="EMBL" id="ODN72650.1"/>
    </source>
</evidence>
<dbReference type="Proteomes" id="UP000094622">
    <property type="component" value="Unassembled WGS sequence"/>
</dbReference>
<comment type="caution">
    <text evidence="1">The sequence shown here is derived from an EMBL/GenBank/DDBJ whole genome shotgun (WGS) entry which is preliminary data.</text>
</comment>
<dbReference type="InterPro" id="IPR018666">
    <property type="entry name" value="DUF2125"/>
</dbReference>
<keyword evidence="2" id="KW-1185">Reference proteome</keyword>
<sequence>MQASLRHDGRTLERVSVAADSLSLDVAAPGSPLTELDAVHGEFHARPDPDGRALDVATSLRGATLLVAGIGLLPNAADLAASAKVLEAGRLVPPRPERIADWQGAGGRILLDSFALGIGETRFSGSGTLALDAEGVRRASLRWAPAALPASAS</sequence>
<reference evidence="1 2" key="1">
    <citation type="submission" date="2016-07" db="EMBL/GenBank/DDBJ databases">
        <title>Draft Genome Sequence of Methylobrevis pamukkalensis PK2.</title>
        <authorList>
            <person name="Vasilenko O.V."/>
            <person name="Doronina N.V."/>
            <person name="Shmareva M.N."/>
            <person name="Tarlachkov S.V."/>
            <person name="Mustakhimov I."/>
            <person name="Trotsenko Y.A."/>
        </authorList>
    </citation>
    <scope>NUCLEOTIDE SEQUENCE [LARGE SCALE GENOMIC DNA]</scope>
    <source>
        <strain evidence="1 2">PK2</strain>
    </source>
</reference>
<protein>
    <submittedName>
        <fullName evidence="1">Uncharacterized protein</fullName>
    </submittedName>
</protein>
<dbReference type="RefSeq" id="WP_069305399.1">
    <property type="nucleotide sequence ID" value="NZ_MCRJ01000001.1"/>
</dbReference>